<feature type="domain" description="HYDIN/VesB/CFA65-like Ig-like" evidence="6">
    <location>
        <begin position="800"/>
        <end position="898"/>
    </location>
</feature>
<protein>
    <recommendedName>
        <fullName evidence="6">HYDIN/VesB/CFA65-like Ig-like domain-containing protein</fullName>
    </recommendedName>
</protein>
<evidence type="ECO:0000256" key="1">
    <source>
        <dbReference type="ARBA" id="ARBA00004138"/>
    </source>
</evidence>
<proteinExistence type="predicted"/>
<evidence type="ECO:0000256" key="3">
    <source>
        <dbReference type="ARBA" id="ARBA00022490"/>
    </source>
</evidence>
<dbReference type="InterPro" id="IPR013783">
    <property type="entry name" value="Ig-like_fold"/>
</dbReference>
<accession>U6M3Y9</accession>
<dbReference type="InterPro" id="IPR033305">
    <property type="entry name" value="Hydin-like"/>
</dbReference>
<dbReference type="PANTHER" id="PTHR23053">
    <property type="entry name" value="DLEC1 DELETED IN LUNG AND ESOPHAGEAL CANCER 1"/>
    <property type="match status" value="1"/>
</dbReference>
<reference evidence="7" key="1">
    <citation type="submission" date="2013-10" db="EMBL/GenBank/DDBJ databases">
        <title>Genomic analysis of the causative agents of coccidiosis in chickens.</title>
        <authorList>
            <person name="Reid A.J."/>
            <person name="Blake D."/>
            <person name="Billington K."/>
            <person name="Browne H."/>
            <person name="Dunn M."/>
            <person name="Hung S."/>
            <person name="Kawahara F."/>
            <person name="Miranda-Saavedra D."/>
            <person name="Mourier T."/>
            <person name="Nagra H."/>
            <person name="Otto T.D."/>
            <person name="Rawlings N."/>
            <person name="Sanchez A."/>
            <person name="Sanders M."/>
            <person name="Subramaniam C."/>
            <person name="Tay Y."/>
            <person name="Dear P."/>
            <person name="Doerig C."/>
            <person name="Gruber A."/>
            <person name="Parkinson J."/>
            <person name="Shirley M."/>
            <person name="Wan K.L."/>
            <person name="Berriman M."/>
            <person name="Tomley F."/>
            <person name="Pain A."/>
        </authorList>
    </citation>
    <scope>NUCLEOTIDE SEQUENCE [LARGE SCALE GENOMIC DNA]</scope>
    <source>
        <strain evidence="7">Weybridge</strain>
    </source>
</reference>
<dbReference type="GO" id="GO:0005930">
    <property type="term" value="C:axoneme"/>
    <property type="evidence" value="ECO:0007669"/>
    <property type="project" value="TreeGrafter"/>
</dbReference>
<dbReference type="Pfam" id="PF22544">
    <property type="entry name" value="HYDIN_VesB_CFA65-like_Ig"/>
    <property type="match status" value="2"/>
</dbReference>
<evidence type="ECO:0000256" key="4">
    <source>
        <dbReference type="ARBA" id="ARBA00023069"/>
    </source>
</evidence>
<reference evidence="7" key="2">
    <citation type="submission" date="2013-10" db="EMBL/GenBank/DDBJ databases">
        <authorList>
            <person name="Aslett M."/>
        </authorList>
    </citation>
    <scope>NUCLEOTIDE SEQUENCE [LARGE SCALE GENOMIC DNA]</scope>
    <source>
        <strain evidence="7">Weybridge</strain>
    </source>
</reference>
<dbReference type="OrthoDB" id="431629at2759"/>
<evidence type="ECO:0000256" key="2">
    <source>
        <dbReference type="ARBA" id="ARBA00004496"/>
    </source>
</evidence>
<keyword evidence="8" id="KW-1185">Reference proteome</keyword>
<sequence length="1337" mass="146935">MFFQGRVEAKSLQGTVGEAAVTLSTSFLKFDTTFVNLMCEKTVCIENDSSEHLPFCWSFGSPSDLKHESEHHLELISSGCYSIKPAHGRVWAKSKQSIRIEFAPIQATCYNSTAILNIAGREMGLKLQLYGTGTGPQVKFTKAELDFGDVVVYTEKMLDVEIVNTGDIAASYSVKPLADAFPPGTEVNFSPSSGCICINKAERVQASFRPAFVGEFEATALWAIEASPEDIVLKLKGRAIPPHIEFDVSSINFGVIPFGFEEVRSVRLTNTSDAPQTVEVKVLKRLDDTYADIKVNPGVLAIPAGASEKVDVFLCPSKAQAYIEEIAFGLPGLIDRYFILPLRGSSKTPQVALEPEDTLVFDDVFINTIARKAFTIRNTSRLSAQFSVTLEGGDNVGAEVLPSEGLVSPLSAVAVSITLRPLAPGDVHFTCWVNIAGLDNPFQLDVSACASGPKLKIEPKELHWGKIKCLDEVAQQVELTNISPIPALIHCFVRSRHGYFTVQNSEMILDGGASVSVHVIATFLEAVASTGQLVVSAIDGQSVVVHLRGKVVIEALSTLPGRASQVIICQESFGPGTTPVRIARTLATADFFTPSLVATPSSLAFKGSLEVSFKEHPRVDVMPLEGETEFPNVELETTSLDFGFIVNETTKRIPLRMRNVGCVPVTYSWFLTDAYSVKDLKSTYSHYSTRYTIGSEAEYLACVKPHRQLSGMFINQMPLKCHVISGAENSETMNSEGSAIPIHKIFDFAPFTGVIEPGALETVYVRFWGVPNSEASAVALCSISQGPEYPVRLIGRASSPRLKVSQTEFDFGELPYLKPVTAEVILANGGFVDLSFAVDLERVSRPWAVEVSKRKGLIRAHEKFKLDITFMTGLPAEVTEQIFVEVDHCDPIAVTLRGRGTYRCLLIGLPRVAEDGSWEESDQGVVGSSTESGTASAVWQQAAEVDRQKLCSIMLEQYNVSACFANWRLPGEETAFIATPGKYVLDFGSVVVGQSRTKIVQLRNASSQIFGVKINKKVEPDVINRLHPNEQTTITVTAKQEKEGDANVLVTAFVSGSLSYQITLRGKFVVPDLHFYTDTLEFGSIKRGLCKTLTLRLRNEKSVPAQWRYRGLVDKGDKAQRDALRCFIIEPRQSVVEPGEWIDLKIQFFPEKAEREICARLIFCIEDNPKWKCIMATGAPKLPRLEFVPSYVDMGYSLPSHVLRQDVIVRNNSDEPCEIYSLEFDDQYKQTNALLRDYDGFDESGMALLPVRSPGKACWSRVRKAALRKTVVDVSLATECEIRRQLTLDECVEWAVAASGKKKKLESAGVENARLVEELIRSVEALEGDGEATGGKK</sequence>
<dbReference type="VEuPathDB" id="ToxoDB:EMWEY_00011370"/>
<dbReference type="Pfam" id="PF14874">
    <property type="entry name" value="PapD-like"/>
    <property type="match status" value="1"/>
</dbReference>
<evidence type="ECO:0000313" key="7">
    <source>
        <dbReference type="EMBL" id="CDJ57783.1"/>
    </source>
</evidence>
<feature type="domain" description="HYDIN/VesB/CFA65-like Ig-like" evidence="6">
    <location>
        <begin position="136"/>
        <end position="237"/>
    </location>
</feature>
<dbReference type="Proteomes" id="UP000030763">
    <property type="component" value="Unassembled WGS sequence"/>
</dbReference>
<evidence type="ECO:0000256" key="5">
    <source>
        <dbReference type="ARBA" id="ARBA00023273"/>
    </source>
</evidence>
<dbReference type="GO" id="GO:0003341">
    <property type="term" value="P:cilium movement"/>
    <property type="evidence" value="ECO:0007669"/>
    <property type="project" value="TreeGrafter"/>
</dbReference>
<keyword evidence="3" id="KW-0963">Cytoplasm</keyword>
<keyword evidence="5" id="KW-0966">Cell projection</keyword>
<keyword evidence="4" id="KW-0969">Cilium</keyword>
<comment type="subcellular location">
    <subcellularLocation>
        <location evidence="1">Cell projection</location>
        <location evidence="1">Cilium</location>
    </subcellularLocation>
    <subcellularLocation>
        <location evidence="2">Cytoplasm</location>
    </subcellularLocation>
</comment>
<dbReference type="InterPro" id="IPR053879">
    <property type="entry name" value="HYDIN_VesB_CFA65-like_Ig"/>
</dbReference>
<name>U6M3Y9_EIMMA</name>
<dbReference type="PANTHER" id="PTHR23053:SF0">
    <property type="entry name" value="HYDROCEPHALUS-INDUCING PROTEIN HOMOLOG"/>
    <property type="match status" value="1"/>
</dbReference>
<gene>
    <name evidence="7" type="ORF">EMWEY_00011370</name>
</gene>
<dbReference type="GO" id="GO:1904158">
    <property type="term" value="P:axonemal central apparatus assembly"/>
    <property type="evidence" value="ECO:0007669"/>
    <property type="project" value="TreeGrafter"/>
</dbReference>
<feature type="non-terminal residue" evidence="7">
    <location>
        <position position="1337"/>
    </location>
</feature>
<dbReference type="GeneID" id="25335123"/>
<evidence type="ECO:0000313" key="8">
    <source>
        <dbReference type="Proteomes" id="UP000030763"/>
    </source>
</evidence>
<dbReference type="EMBL" id="HG719377">
    <property type="protein sequence ID" value="CDJ57783.1"/>
    <property type="molecule type" value="Genomic_DNA"/>
</dbReference>
<dbReference type="Gene3D" id="2.60.40.10">
    <property type="entry name" value="Immunoglobulins"/>
    <property type="match status" value="9"/>
</dbReference>
<evidence type="ECO:0000259" key="6">
    <source>
        <dbReference type="Pfam" id="PF22544"/>
    </source>
</evidence>
<organism evidence="7 8">
    <name type="scientific">Eimeria maxima</name>
    <name type="common">Coccidian parasite</name>
    <dbReference type="NCBI Taxonomy" id="5804"/>
    <lineage>
        <taxon>Eukaryota</taxon>
        <taxon>Sar</taxon>
        <taxon>Alveolata</taxon>
        <taxon>Apicomplexa</taxon>
        <taxon>Conoidasida</taxon>
        <taxon>Coccidia</taxon>
        <taxon>Eucoccidiorida</taxon>
        <taxon>Eimeriorina</taxon>
        <taxon>Eimeriidae</taxon>
        <taxon>Eimeria</taxon>
    </lineage>
</organism>
<dbReference type="RefSeq" id="XP_013334431.1">
    <property type="nucleotide sequence ID" value="XM_013478977.1"/>
</dbReference>